<dbReference type="OrthoDB" id="122464at2759"/>
<proteinExistence type="predicted"/>
<dbReference type="VEuPathDB" id="PlasmoDB:PocGH01_04012500"/>
<feature type="region of interest" description="Disordered" evidence="1">
    <location>
        <begin position="50"/>
        <end position="91"/>
    </location>
</feature>
<gene>
    <name evidence="2" type="primary">PowCR01_040008400</name>
    <name evidence="2" type="ORF">POWCR01_040008400</name>
</gene>
<dbReference type="AlphaFoldDB" id="A0A1C3KNL2"/>
<dbReference type="PANTHER" id="PTHR15967:SF0">
    <property type="entry name" value="E2F-ASSOCIATED PHOSPHOPROTEIN"/>
    <property type="match status" value="1"/>
</dbReference>
<evidence type="ECO:0000256" key="1">
    <source>
        <dbReference type="SAM" id="MobiDB-lite"/>
    </source>
</evidence>
<evidence type="ECO:0000313" key="3">
    <source>
        <dbReference type="Proteomes" id="UP000243200"/>
    </source>
</evidence>
<protein>
    <submittedName>
        <fullName evidence="2">E2F-associated phosphoprotein, putative</fullName>
    </submittedName>
</protein>
<organism evidence="2 3">
    <name type="scientific">Plasmodium ovale</name>
    <name type="common">malaria parasite P. ovale</name>
    <dbReference type="NCBI Taxonomy" id="36330"/>
    <lineage>
        <taxon>Eukaryota</taxon>
        <taxon>Sar</taxon>
        <taxon>Alveolata</taxon>
        <taxon>Apicomplexa</taxon>
        <taxon>Aconoidasida</taxon>
        <taxon>Haemosporida</taxon>
        <taxon>Plasmodiidae</taxon>
        <taxon>Plasmodium</taxon>
        <taxon>Plasmodium (Plasmodium)</taxon>
    </lineage>
</organism>
<dbReference type="Pfam" id="PF10238">
    <property type="entry name" value="Eapp_C"/>
    <property type="match status" value="1"/>
</dbReference>
<feature type="compositionally biased region" description="Basic and acidic residues" evidence="1">
    <location>
        <begin position="52"/>
        <end position="86"/>
    </location>
</feature>
<dbReference type="Proteomes" id="UP000243200">
    <property type="component" value="Chromosome 4"/>
</dbReference>
<accession>A0A1C3KNL2</accession>
<dbReference type="GO" id="GO:0005634">
    <property type="term" value="C:nucleus"/>
    <property type="evidence" value="ECO:0007669"/>
    <property type="project" value="TreeGrafter"/>
</dbReference>
<evidence type="ECO:0000313" key="2">
    <source>
        <dbReference type="EMBL" id="SBT75617.1"/>
    </source>
</evidence>
<dbReference type="EMBL" id="LT594508">
    <property type="protein sequence ID" value="SBT75617.1"/>
    <property type="molecule type" value="Genomic_DNA"/>
</dbReference>
<name>A0A1C3KNL2_PLAOA</name>
<dbReference type="VEuPathDB" id="PlasmoDB:POWCR01_040008400"/>
<sequence length="265" mass="30325">MNAKRVNHVINLLINEIKLNEQSGNARESANAKELSREKGINVAKSFLNINHSDEEKDRETTKGGKKSDDRNDENVNTQKNEKELSDDNIDDDFIRDNEKAALEFYDDKIDNYDEEYVNKKYRFGTDSCDSSLCCCGCFIPVCYQSQSASSVSSSYPHFPHECYINQYRSLYAVNVRINDKTEFDEKEINPKKGDEENGSNEMKENVDEIGENASNSVITTEGTKNGQSGKSLKYYAVFCVNCNNHIAYFEIEKKIFHFFDVLPD</sequence>
<dbReference type="InterPro" id="IPR019370">
    <property type="entry name" value="E2F-assoc_phosphoprotein"/>
</dbReference>
<dbReference type="PANTHER" id="PTHR15967">
    <property type="entry name" value="E2F-ASSOCIATED PHOSPHOPROTEIN"/>
    <property type="match status" value="1"/>
</dbReference>
<reference evidence="2 3" key="1">
    <citation type="submission" date="2016-06" db="EMBL/GenBank/DDBJ databases">
        <authorList>
            <consortium name="Pathogen Informatics"/>
        </authorList>
    </citation>
    <scope>NUCLEOTIDE SEQUENCE [LARGE SCALE GENOMIC DNA]</scope>
    <source>
        <strain evidence="2">PowCR01</strain>
    </source>
</reference>